<dbReference type="GO" id="GO:0008168">
    <property type="term" value="F:methyltransferase activity"/>
    <property type="evidence" value="ECO:0007669"/>
    <property type="project" value="UniProtKB-KW"/>
</dbReference>
<organism evidence="3 4">
    <name type="scientific">Colletotrichum plurivorum</name>
    <dbReference type="NCBI Taxonomy" id="2175906"/>
    <lineage>
        <taxon>Eukaryota</taxon>
        <taxon>Fungi</taxon>
        <taxon>Dikarya</taxon>
        <taxon>Ascomycota</taxon>
        <taxon>Pezizomycotina</taxon>
        <taxon>Sordariomycetes</taxon>
        <taxon>Hypocreomycetidae</taxon>
        <taxon>Glomerellales</taxon>
        <taxon>Glomerellaceae</taxon>
        <taxon>Colletotrichum</taxon>
        <taxon>Colletotrichum orchidearum species complex</taxon>
    </lineage>
</organism>
<gene>
    <name evidence="3" type="ORF">CPLU01_13739</name>
</gene>
<sequence length="358" mass="39733">MTTASTEPQAAASPGREASATTSATPTAVAPAPLEVDDASELDETASTIDDRISNYTASLSSSVVDYPTEYGRRYHAYQAGAYLAPNDETEIDRLDFNHTLVVKAIGGKLFLAPVPEKKTHRILDMGTGTGIWAIEAADLFPNAEVIGNDFSAIQPGWVPPNVKFEIDDVEQPWVNPSKYDFIFCRYMAGSIADWPKLMGNVYENANPGGWVEFQDYNLLWESTDGSLTDDHHSLRWSKLLNEACEKFGKEPCPGPKLEGWVKDAGFVNVTHQKFKIPVGPWPKDPHYKDLGMRNMIQVLNGLEGFTLRAFIGVLGWTQEEVQVLLAHVRREMKSGAFHAQMDLHVVYAQKPEAEEEE</sequence>
<dbReference type="GO" id="GO:0032259">
    <property type="term" value="P:methylation"/>
    <property type="evidence" value="ECO:0007669"/>
    <property type="project" value="UniProtKB-KW"/>
</dbReference>
<proteinExistence type="inferred from homology"/>
<evidence type="ECO:0000313" key="4">
    <source>
        <dbReference type="Proteomes" id="UP000654918"/>
    </source>
</evidence>
<keyword evidence="4" id="KW-1185">Reference proteome</keyword>
<dbReference type="Gene3D" id="3.40.50.150">
    <property type="entry name" value="Vaccinia Virus protein VP39"/>
    <property type="match status" value="1"/>
</dbReference>
<feature type="compositionally biased region" description="Low complexity" evidence="2">
    <location>
        <begin position="18"/>
        <end position="33"/>
    </location>
</feature>
<reference evidence="3" key="1">
    <citation type="journal article" date="2020" name="Phytopathology">
        <title>Genome Sequence Resources of Colletotrichum truncatum, C. plurivorum, C. musicola, and C. sojae: Four Species Pathogenic to Soybean (Glycine max).</title>
        <authorList>
            <person name="Rogerio F."/>
            <person name="Boufleur T.R."/>
            <person name="Ciampi-Guillardi M."/>
            <person name="Sukno S.A."/>
            <person name="Thon M.R."/>
            <person name="Massola Junior N.S."/>
            <person name="Baroncelli R."/>
        </authorList>
    </citation>
    <scope>NUCLEOTIDE SEQUENCE</scope>
    <source>
        <strain evidence="3">LFN00145</strain>
    </source>
</reference>
<dbReference type="AlphaFoldDB" id="A0A8H6JQ99"/>
<dbReference type="Pfam" id="PF13489">
    <property type="entry name" value="Methyltransf_23"/>
    <property type="match status" value="1"/>
</dbReference>
<feature type="region of interest" description="Disordered" evidence="2">
    <location>
        <begin position="1"/>
        <end position="38"/>
    </location>
</feature>
<comment type="similarity">
    <text evidence="1">Belongs to the methyltransferase superfamily. LaeA methyltransferase family.</text>
</comment>
<dbReference type="CDD" id="cd02440">
    <property type="entry name" value="AdoMet_MTases"/>
    <property type="match status" value="1"/>
</dbReference>
<evidence type="ECO:0000256" key="2">
    <source>
        <dbReference type="SAM" id="MobiDB-lite"/>
    </source>
</evidence>
<dbReference type="EMBL" id="WIGO01000328">
    <property type="protein sequence ID" value="KAF6816876.1"/>
    <property type="molecule type" value="Genomic_DNA"/>
</dbReference>
<keyword evidence="3" id="KW-0808">Transferase</keyword>
<dbReference type="Proteomes" id="UP000654918">
    <property type="component" value="Unassembled WGS sequence"/>
</dbReference>
<evidence type="ECO:0000313" key="3">
    <source>
        <dbReference type="EMBL" id="KAF6816876.1"/>
    </source>
</evidence>
<accession>A0A8H6JQ99</accession>
<protein>
    <submittedName>
        <fullName evidence="3">Methyltransferase domain-containing protein</fullName>
    </submittedName>
</protein>
<dbReference type="InterPro" id="IPR029063">
    <property type="entry name" value="SAM-dependent_MTases_sf"/>
</dbReference>
<dbReference type="SUPFAM" id="SSF53335">
    <property type="entry name" value="S-adenosyl-L-methionine-dependent methyltransferases"/>
    <property type="match status" value="1"/>
</dbReference>
<name>A0A8H6JQ99_9PEZI</name>
<comment type="caution">
    <text evidence="3">The sequence shown here is derived from an EMBL/GenBank/DDBJ whole genome shotgun (WGS) entry which is preliminary data.</text>
</comment>
<dbReference type="PANTHER" id="PTHR43591:SF10">
    <property type="entry name" value="ABC TRANSMEMBRANE TYPE-1 DOMAIN-CONTAINING PROTEIN-RELATED"/>
    <property type="match status" value="1"/>
</dbReference>
<dbReference type="PANTHER" id="PTHR43591">
    <property type="entry name" value="METHYLTRANSFERASE"/>
    <property type="match status" value="1"/>
</dbReference>
<keyword evidence="3" id="KW-0489">Methyltransferase</keyword>
<evidence type="ECO:0000256" key="1">
    <source>
        <dbReference type="ARBA" id="ARBA00038158"/>
    </source>
</evidence>